<evidence type="ECO:0000313" key="2">
    <source>
        <dbReference type="Proteomes" id="UP000315295"/>
    </source>
</evidence>
<sequence>MGMEIESQSQSGLEKQEILFDHVSMTKIKTGGEVGFLMDKSYSVAVYWGKSSAGRFLSEMEA</sequence>
<keyword evidence="2" id="KW-1185">Reference proteome</keyword>
<reference evidence="1 2" key="1">
    <citation type="journal article" date="2019" name="G3 (Bethesda)">
        <title>Sequencing of a Wild Apple (Malus baccata) Genome Unravels the Differences Between Cultivated and Wild Apple Species Regarding Disease Resistance and Cold Tolerance.</title>
        <authorList>
            <person name="Chen X."/>
        </authorList>
    </citation>
    <scope>NUCLEOTIDE SEQUENCE [LARGE SCALE GENOMIC DNA]</scope>
    <source>
        <strain evidence="2">cv. Shandingzi</strain>
        <tissue evidence="1">Leaves</tissue>
    </source>
</reference>
<evidence type="ECO:0000313" key="1">
    <source>
        <dbReference type="EMBL" id="TQD70037.1"/>
    </source>
</evidence>
<dbReference type="AlphaFoldDB" id="A0A540K732"/>
<protein>
    <submittedName>
        <fullName evidence="1">Uncharacterized protein</fullName>
    </submittedName>
</protein>
<accession>A0A540K732</accession>
<name>A0A540K732_MALBA</name>
<dbReference type="Proteomes" id="UP000315295">
    <property type="component" value="Unassembled WGS sequence"/>
</dbReference>
<gene>
    <name evidence="1" type="ORF">C1H46_044430</name>
</gene>
<organism evidence="1 2">
    <name type="scientific">Malus baccata</name>
    <name type="common">Siberian crab apple</name>
    <name type="synonym">Pyrus baccata</name>
    <dbReference type="NCBI Taxonomy" id="106549"/>
    <lineage>
        <taxon>Eukaryota</taxon>
        <taxon>Viridiplantae</taxon>
        <taxon>Streptophyta</taxon>
        <taxon>Embryophyta</taxon>
        <taxon>Tracheophyta</taxon>
        <taxon>Spermatophyta</taxon>
        <taxon>Magnoliopsida</taxon>
        <taxon>eudicotyledons</taxon>
        <taxon>Gunneridae</taxon>
        <taxon>Pentapetalae</taxon>
        <taxon>rosids</taxon>
        <taxon>fabids</taxon>
        <taxon>Rosales</taxon>
        <taxon>Rosaceae</taxon>
        <taxon>Amygdaloideae</taxon>
        <taxon>Maleae</taxon>
        <taxon>Malus</taxon>
    </lineage>
</organism>
<dbReference type="EMBL" id="VIEB01002072">
    <property type="protein sequence ID" value="TQD70037.1"/>
    <property type="molecule type" value="Genomic_DNA"/>
</dbReference>
<proteinExistence type="predicted"/>
<comment type="caution">
    <text evidence="1">The sequence shown here is derived from an EMBL/GenBank/DDBJ whole genome shotgun (WGS) entry which is preliminary data.</text>
</comment>